<dbReference type="GO" id="GO:0009279">
    <property type="term" value="C:cell outer membrane"/>
    <property type="evidence" value="ECO:0007669"/>
    <property type="project" value="UniProtKB-SubCell"/>
</dbReference>
<organism evidence="10 11">
    <name type="scientific">Mariniphaga sediminis</name>
    <dbReference type="NCBI Taxonomy" id="1628158"/>
    <lineage>
        <taxon>Bacteria</taxon>
        <taxon>Pseudomonadati</taxon>
        <taxon>Bacteroidota</taxon>
        <taxon>Bacteroidia</taxon>
        <taxon>Marinilabiliales</taxon>
        <taxon>Prolixibacteraceae</taxon>
        <taxon>Mariniphaga</taxon>
    </lineage>
</organism>
<keyword evidence="5 7" id="KW-0472">Membrane</keyword>
<evidence type="ECO:0000256" key="8">
    <source>
        <dbReference type="SAM" id="SignalP"/>
    </source>
</evidence>
<dbReference type="SUPFAM" id="SSF49464">
    <property type="entry name" value="Carboxypeptidase regulatory domain-like"/>
    <property type="match status" value="1"/>
</dbReference>
<dbReference type="Gene3D" id="2.60.40.1120">
    <property type="entry name" value="Carboxypeptidase-like, regulatory domain"/>
    <property type="match status" value="1"/>
</dbReference>
<keyword evidence="6 7" id="KW-0998">Cell outer membrane</keyword>
<evidence type="ECO:0000313" key="10">
    <source>
        <dbReference type="EMBL" id="RIH64564.1"/>
    </source>
</evidence>
<name>A0A399CY23_9BACT</name>
<evidence type="ECO:0000256" key="6">
    <source>
        <dbReference type="ARBA" id="ARBA00023237"/>
    </source>
</evidence>
<feature type="domain" description="TonB-dependent receptor plug" evidence="9">
    <location>
        <begin position="115"/>
        <end position="221"/>
    </location>
</feature>
<evidence type="ECO:0000256" key="2">
    <source>
        <dbReference type="ARBA" id="ARBA00022448"/>
    </source>
</evidence>
<dbReference type="OrthoDB" id="9768177at2"/>
<dbReference type="InterPro" id="IPR008969">
    <property type="entry name" value="CarboxyPept-like_regulatory"/>
</dbReference>
<evidence type="ECO:0000256" key="1">
    <source>
        <dbReference type="ARBA" id="ARBA00004571"/>
    </source>
</evidence>
<comment type="subcellular location">
    <subcellularLocation>
        <location evidence="1 7">Cell outer membrane</location>
        <topology evidence="1 7">Multi-pass membrane protein</topology>
    </subcellularLocation>
</comment>
<comment type="similarity">
    <text evidence="7">Belongs to the TonB-dependent receptor family.</text>
</comment>
<reference evidence="10 11" key="1">
    <citation type="journal article" date="2015" name="Int. J. Syst. Evol. Microbiol.">
        <title>Mariniphaga sediminis sp. nov., isolated from coastal sediment.</title>
        <authorList>
            <person name="Wang F.Q."/>
            <person name="Shen Q.Y."/>
            <person name="Chen G.J."/>
            <person name="Du Z.J."/>
        </authorList>
    </citation>
    <scope>NUCLEOTIDE SEQUENCE [LARGE SCALE GENOMIC DNA]</scope>
    <source>
        <strain evidence="10 11">SY21</strain>
    </source>
</reference>
<gene>
    <name evidence="10" type="ORF">D1164_14505</name>
</gene>
<dbReference type="NCBIfam" id="TIGR04056">
    <property type="entry name" value="OMP_RagA_SusC"/>
    <property type="match status" value="1"/>
</dbReference>
<keyword evidence="8" id="KW-0732">Signal</keyword>
<sequence length="1044" mass="115885">MKSCALLVLSLLWLNSGIVYAQVHKVSGEVTSVEKGAPVAGVSVVVKGTTVGTVTNQDGFYQLYLPENAKTLVFSYIGMKTVEVNVSGSTLNVALEPDIVGVDEVVIVAYGSMPKERFTGSVSTVRSNELERFQTAGFSKALQGLSAGVLTTNGNGQPGEEAEIRIRGFNTFGDAGPLVVLDGFPYDGNLSSIPLSEIESLTILKDASATALYGSRAANGVIIVTTKAGLPGTSELRLQLRYGISDRAIPEYERVSVPEYYELQWEGIRNALIQTGTGMEEANAKASEQLISTLGGYNAYNVPDGEVVQSNGKINPDAGFLWRDKWTDELFVQGIHREVILSTRGGTEKTTYFLSGTVLDDGGIIKASNLKRYTVRANVNTQFNPWIKAGVNFSGALSEQNYPLSYGTDYLNPFYFTGLVAPIYPVYLYDNDGKLQTDAQGNRLFDFGTDYDRSRGLTPGVNPLGTIKLDKQLYKKDVFTLRSFIDFKLTSELSFKSSISADYFNFNGLSHKNMKYGDGQNFSGRTSRQTDRTVSYTANQMFRFQKDFGEHIFRALAGHENYNYKFNVLSAKRSGFPFPGLFELDAAAVGDGSGSFEDNYRLESYLAKIDYAFGDRYFANFSIRTDGNSRFAKEVRWGSFWSAGVAWMLSREMFMKDYSWLNTLEVKMSYGKQGNDKIGSFYGYQGLYEAGVNNIEYPGLLASRLATPGLTWESLSSANFGVGVKLFNRLSVNFEYYSRRNEDLLFEQPLPPSTGFTSIDANIARLSNNGFDLEMGALLLKTKDVSWNLDINLGRFRNKIKELPQEFIVNGNKRWEVGRSIYDFWIEEYAGVNPDNGKSQWYYNIIQTDTNGNEMYDSNGDPVLTGEKGVTDSYSLADRYYVGSSIPDLFGGVSNSIFFYGFDLSVLLSFGIGGKVMDQPYQWLLHSGLFGTDFHRDVLNRWTPENTNTDVPAVNGDQYTNRRSTRFLTDASYLSVRNVSFGYQVPSRLVSKINIASVGLRLTADNLALVSARRGLDPRQSFTGNIGRLYVPIRTISVGLDVQF</sequence>
<keyword evidence="10" id="KW-0675">Receptor</keyword>
<dbReference type="RefSeq" id="WP_119350722.1">
    <property type="nucleotide sequence ID" value="NZ_QWET01000010.1"/>
</dbReference>
<dbReference type="AlphaFoldDB" id="A0A399CY23"/>
<evidence type="ECO:0000313" key="11">
    <source>
        <dbReference type="Proteomes" id="UP000266441"/>
    </source>
</evidence>
<dbReference type="InterPro" id="IPR012910">
    <property type="entry name" value="Plug_dom"/>
</dbReference>
<dbReference type="Gene3D" id="2.170.130.10">
    <property type="entry name" value="TonB-dependent receptor, plug domain"/>
    <property type="match status" value="1"/>
</dbReference>
<dbReference type="InterPro" id="IPR023996">
    <property type="entry name" value="TonB-dep_OMP_SusC/RagA"/>
</dbReference>
<dbReference type="InterPro" id="IPR023997">
    <property type="entry name" value="TonB-dep_OMP_SusC/RagA_CS"/>
</dbReference>
<dbReference type="Pfam" id="PF13715">
    <property type="entry name" value="CarbopepD_reg_2"/>
    <property type="match status" value="1"/>
</dbReference>
<comment type="caution">
    <text evidence="10">The sequence shown here is derived from an EMBL/GenBank/DDBJ whole genome shotgun (WGS) entry which is preliminary data.</text>
</comment>
<dbReference type="PROSITE" id="PS52016">
    <property type="entry name" value="TONB_DEPENDENT_REC_3"/>
    <property type="match status" value="1"/>
</dbReference>
<proteinExistence type="inferred from homology"/>
<dbReference type="InterPro" id="IPR037066">
    <property type="entry name" value="Plug_dom_sf"/>
</dbReference>
<accession>A0A399CY23</accession>
<keyword evidence="11" id="KW-1185">Reference proteome</keyword>
<protein>
    <submittedName>
        <fullName evidence="10">TonB-dependent receptor</fullName>
    </submittedName>
</protein>
<dbReference type="EMBL" id="QWET01000010">
    <property type="protein sequence ID" value="RIH64564.1"/>
    <property type="molecule type" value="Genomic_DNA"/>
</dbReference>
<keyword evidence="4 7" id="KW-0812">Transmembrane</keyword>
<feature type="signal peptide" evidence="8">
    <location>
        <begin position="1"/>
        <end position="21"/>
    </location>
</feature>
<feature type="chain" id="PRO_5017241215" evidence="8">
    <location>
        <begin position="22"/>
        <end position="1044"/>
    </location>
</feature>
<dbReference type="InterPro" id="IPR036942">
    <property type="entry name" value="Beta-barrel_TonB_sf"/>
</dbReference>
<dbReference type="Pfam" id="PF07715">
    <property type="entry name" value="Plug"/>
    <property type="match status" value="1"/>
</dbReference>
<evidence type="ECO:0000256" key="4">
    <source>
        <dbReference type="ARBA" id="ARBA00022692"/>
    </source>
</evidence>
<keyword evidence="3 7" id="KW-1134">Transmembrane beta strand</keyword>
<evidence type="ECO:0000256" key="5">
    <source>
        <dbReference type="ARBA" id="ARBA00023136"/>
    </source>
</evidence>
<dbReference type="Gene3D" id="2.40.170.20">
    <property type="entry name" value="TonB-dependent receptor, beta-barrel domain"/>
    <property type="match status" value="1"/>
</dbReference>
<dbReference type="SUPFAM" id="SSF56935">
    <property type="entry name" value="Porins"/>
    <property type="match status" value="1"/>
</dbReference>
<dbReference type="Proteomes" id="UP000266441">
    <property type="component" value="Unassembled WGS sequence"/>
</dbReference>
<evidence type="ECO:0000259" key="9">
    <source>
        <dbReference type="Pfam" id="PF07715"/>
    </source>
</evidence>
<keyword evidence="2 7" id="KW-0813">Transport</keyword>
<dbReference type="InterPro" id="IPR039426">
    <property type="entry name" value="TonB-dep_rcpt-like"/>
</dbReference>
<evidence type="ECO:0000256" key="7">
    <source>
        <dbReference type="PROSITE-ProRule" id="PRU01360"/>
    </source>
</evidence>
<evidence type="ECO:0000256" key="3">
    <source>
        <dbReference type="ARBA" id="ARBA00022452"/>
    </source>
</evidence>
<dbReference type="NCBIfam" id="TIGR04057">
    <property type="entry name" value="SusC_RagA_signa"/>
    <property type="match status" value="1"/>
</dbReference>